<evidence type="ECO:0000313" key="1">
    <source>
        <dbReference type="EMBL" id="KAI4337774.1"/>
    </source>
</evidence>
<proteinExistence type="predicted"/>
<sequence>MDGKANLRSLIRPIHPDTTPSSSSPQDFLRSVQAALKRHRPIGVTQSNNILPKRTLVPQREASRSSTSNTSPIADAKKSQGMPLSQERSEKDSLLHKKNTMSVVGVYQEDASITPPSISGTCTNTFGEGCNPFKAQERHPKEMANCEDKNTLPSLQVESQNINALKKVQFAIGSNNTGQDVVHVPSLSICLAIYILLFSFNMQGPMIERPLSWRTYLLIWAHMH</sequence>
<gene>
    <name evidence="1" type="ORF">L6164_016149</name>
</gene>
<reference evidence="1 2" key="1">
    <citation type="journal article" date="2022" name="DNA Res.">
        <title>Chromosomal-level genome assembly of the orchid tree Bauhinia variegata (Leguminosae; Cercidoideae) supports the allotetraploid origin hypothesis of Bauhinia.</title>
        <authorList>
            <person name="Zhong Y."/>
            <person name="Chen Y."/>
            <person name="Zheng D."/>
            <person name="Pang J."/>
            <person name="Liu Y."/>
            <person name="Luo S."/>
            <person name="Meng S."/>
            <person name="Qian L."/>
            <person name="Wei D."/>
            <person name="Dai S."/>
            <person name="Zhou R."/>
        </authorList>
    </citation>
    <scope>NUCLEOTIDE SEQUENCE [LARGE SCALE GENOMIC DNA]</scope>
    <source>
        <strain evidence="1">BV-YZ2020</strain>
    </source>
</reference>
<evidence type="ECO:0000313" key="2">
    <source>
        <dbReference type="Proteomes" id="UP000828941"/>
    </source>
</evidence>
<dbReference type="Proteomes" id="UP000828941">
    <property type="component" value="Chromosome 6"/>
</dbReference>
<organism evidence="1 2">
    <name type="scientific">Bauhinia variegata</name>
    <name type="common">Purple orchid tree</name>
    <name type="synonym">Phanera variegata</name>
    <dbReference type="NCBI Taxonomy" id="167791"/>
    <lineage>
        <taxon>Eukaryota</taxon>
        <taxon>Viridiplantae</taxon>
        <taxon>Streptophyta</taxon>
        <taxon>Embryophyta</taxon>
        <taxon>Tracheophyta</taxon>
        <taxon>Spermatophyta</taxon>
        <taxon>Magnoliopsida</taxon>
        <taxon>eudicotyledons</taxon>
        <taxon>Gunneridae</taxon>
        <taxon>Pentapetalae</taxon>
        <taxon>rosids</taxon>
        <taxon>fabids</taxon>
        <taxon>Fabales</taxon>
        <taxon>Fabaceae</taxon>
        <taxon>Cercidoideae</taxon>
        <taxon>Cercideae</taxon>
        <taxon>Bauhiniinae</taxon>
        <taxon>Bauhinia</taxon>
    </lineage>
</organism>
<accession>A0ACB9NQ41</accession>
<comment type="caution">
    <text evidence="1">The sequence shown here is derived from an EMBL/GenBank/DDBJ whole genome shotgun (WGS) entry which is preliminary data.</text>
</comment>
<protein>
    <submittedName>
        <fullName evidence="1">Uncharacterized protein</fullName>
    </submittedName>
</protein>
<name>A0ACB9NQ41_BAUVA</name>
<dbReference type="EMBL" id="CM039431">
    <property type="protein sequence ID" value="KAI4337774.1"/>
    <property type="molecule type" value="Genomic_DNA"/>
</dbReference>
<keyword evidence="2" id="KW-1185">Reference proteome</keyword>